<name>A0ABS2YH18_POLSP</name>
<dbReference type="PROSITE" id="PS50297">
    <property type="entry name" value="ANK_REP_REGION"/>
    <property type="match status" value="5"/>
</dbReference>
<gene>
    <name evidence="6" type="primary">Asb10</name>
    <name evidence="6" type="ORF">GTO93_0000832</name>
</gene>
<dbReference type="SMART" id="SM00248">
    <property type="entry name" value="ANK"/>
    <property type="match status" value="7"/>
</dbReference>
<organism evidence="6 7">
    <name type="scientific">Polyodon spathula</name>
    <name type="common">North American paddlefish</name>
    <name type="synonym">Squalus spathula</name>
    <dbReference type="NCBI Taxonomy" id="7913"/>
    <lineage>
        <taxon>Eukaryota</taxon>
        <taxon>Metazoa</taxon>
        <taxon>Chordata</taxon>
        <taxon>Craniata</taxon>
        <taxon>Vertebrata</taxon>
        <taxon>Euteleostomi</taxon>
        <taxon>Actinopterygii</taxon>
        <taxon>Chondrostei</taxon>
        <taxon>Acipenseriformes</taxon>
        <taxon>Polyodontidae</taxon>
        <taxon>Polyodon</taxon>
    </lineage>
</organism>
<feature type="non-terminal residue" evidence="6">
    <location>
        <position position="608"/>
    </location>
</feature>
<evidence type="ECO:0000313" key="6">
    <source>
        <dbReference type="EMBL" id="MBN3286021.1"/>
    </source>
</evidence>
<dbReference type="InterPro" id="IPR001496">
    <property type="entry name" value="SOCS_box"/>
</dbReference>
<dbReference type="SUPFAM" id="SSF158235">
    <property type="entry name" value="SOCS box-like"/>
    <property type="match status" value="1"/>
</dbReference>
<dbReference type="Gene3D" id="1.25.40.20">
    <property type="entry name" value="Ankyrin repeat-containing domain"/>
    <property type="match status" value="1"/>
</dbReference>
<dbReference type="PROSITE" id="PS50225">
    <property type="entry name" value="SOCS"/>
    <property type="match status" value="1"/>
</dbReference>
<dbReference type="SUPFAM" id="SSF48403">
    <property type="entry name" value="Ankyrin repeat"/>
    <property type="match status" value="1"/>
</dbReference>
<dbReference type="InterPro" id="IPR002110">
    <property type="entry name" value="Ankyrin_rpt"/>
</dbReference>
<evidence type="ECO:0000313" key="7">
    <source>
        <dbReference type="Proteomes" id="UP001166093"/>
    </source>
</evidence>
<keyword evidence="2" id="KW-0677">Repeat</keyword>
<feature type="non-terminal residue" evidence="6">
    <location>
        <position position="1"/>
    </location>
</feature>
<feature type="repeat" description="ANK" evidence="4">
    <location>
        <begin position="293"/>
        <end position="325"/>
    </location>
</feature>
<feature type="domain" description="SOCS box" evidence="5">
    <location>
        <begin position="561"/>
        <end position="599"/>
    </location>
</feature>
<dbReference type="PROSITE" id="PS50088">
    <property type="entry name" value="ANK_REPEAT"/>
    <property type="match status" value="6"/>
</dbReference>
<feature type="repeat" description="ANK" evidence="4">
    <location>
        <begin position="393"/>
        <end position="433"/>
    </location>
</feature>
<keyword evidence="3 4" id="KW-0040">ANK repeat</keyword>
<reference evidence="6" key="1">
    <citation type="journal article" date="2021" name="Cell">
        <title>Tracing the genetic footprints of vertebrate landing in non-teleost ray-finned fishes.</title>
        <authorList>
            <person name="Bi X."/>
            <person name="Wang K."/>
            <person name="Yang L."/>
            <person name="Pan H."/>
            <person name="Jiang H."/>
            <person name="Wei Q."/>
            <person name="Fang M."/>
            <person name="Yu H."/>
            <person name="Zhu C."/>
            <person name="Cai Y."/>
            <person name="He Y."/>
            <person name="Gan X."/>
            <person name="Zeng H."/>
            <person name="Yu D."/>
            <person name="Zhu Y."/>
            <person name="Jiang H."/>
            <person name="Qiu Q."/>
            <person name="Yang H."/>
            <person name="Zhang Y.E."/>
            <person name="Wang W."/>
            <person name="Zhu M."/>
            <person name="He S."/>
            <person name="Zhang G."/>
        </authorList>
    </citation>
    <scope>NUCLEOTIDE SEQUENCE</scope>
    <source>
        <strain evidence="6">Pddl_001</strain>
    </source>
</reference>
<dbReference type="Gene3D" id="1.10.750.20">
    <property type="entry name" value="SOCS box"/>
    <property type="match status" value="1"/>
</dbReference>
<sequence>MSHSSFAFTSTALRSLRLEEDLLDRQMYKKRLGAPHLNQYLLKKEVRCKEEGKKKMNSVVEQPEVCRDVVVQNAIFTGDLDTLKQLFPKGTSVNFVIESRGEDLRWISNKFAEGQELAYLHPLVVVHVDTMCRLISDPHSSSVNPNVIFDTSDTEDWRNFHYNFCMPNVIATAKAEGRELQYWHALLVGDEDTIISIIDEPESHRILNAIFDTSNVDEWRNYRFNYRGLRSLEEHFENAFAARLSNCATCTGLWSLTYEQELTTPLHITASRGYTDCLKHLLTRGSEVDIAPGGRTALHDACSNATTECAKLLLTYGASANSVTEDGFMPLHLCTTPQSFQCAKLLLQFGAHVNGRTLDDDDTPLHLAARYGLEEHVDLYLRYGAAIEKQNDEGQTPLNAACSQPHSAEEMERYYHICQRLVEAGANIFTSDQDKQTPLHMACKNVNPKVVELLLQKGSNVNIMSYSSNAPMHNILKGVAFKLEHQPELIVRSLLNYGSIRVWPEALPKVLKYCCPSPRTIEALMNAYDRLKITDAWLEAVSPEVFQKHRYFYESLFALANRPRSLQHLVRCKLRKYLEGRLHQAVPKLGLPTFLQNYLLLHFRDCLH</sequence>
<evidence type="ECO:0000256" key="4">
    <source>
        <dbReference type="PROSITE-ProRule" id="PRU00023"/>
    </source>
</evidence>
<dbReference type="PANTHER" id="PTHR24198:SF173">
    <property type="entry name" value="ANKYRIN REPEAT AND SOCS BOX PROTEIN 10-RELATED"/>
    <property type="match status" value="1"/>
</dbReference>
<dbReference type="InterPro" id="IPR036036">
    <property type="entry name" value="SOCS_box-like_dom_sf"/>
</dbReference>
<dbReference type="CDD" id="cd03723">
    <property type="entry name" value="SOCS_ASB4_ASB18"/>
    <property type="match status" value="1"/>
</dbReference>
<protein>
    <submittedName>
        <fullName evidence="6">ASB10 protein</fullName>
    </submittedName>
</protein>
<dbReference type="InterPro" id="IPR036770">
    <property type="entry name" value="Ankyrin_rpt-contain_sf"/>
</dbReference>
<dbReference type="SMART" id="SM00969">
    <property type="entry name" value="SOCS_box"/>
    <property type="match status" value="1"/>
</dbReference>
<evidence type="ECO:0000256" key="3">
    <source>
        <dbReference type="ARBA" id="ARBA00023043"/>
    </source>
</evidence>
<feature type="repeat" description="ANK" evidence="4">
    <location>
        <begin position="326"/>
        <end position="358"/>
    </location>
</feature>
<feature type="repeat" description="ANK" evidence="4">
    <location>
        <begin position="261"/>
        <end position="293"/>
    </location>
</feature>
<keyword evidence="7" id="KW-1185">Reference proteome</keyword>
<feature type="repeat" description="ANK" evidence="4">
    <location>
        <begin position="360"/>
        <end position="392"/>
    </location>
</feature>
<dbReference type="PRINTS" id="PR01415">
    <property type="entry name" value="ANKYRIN"/>
</dbReference>
<feature type="repeat" description="ANK" evidence="4">
    <location>
        <begin position="434"/>
        <end position="466"/>
    </location>
</feature>
<proteinExistence type="predicted"/>
<dbReference type="PANTHER" id="PTHR24198">
    <property type="entry name" value="ANKYRIN REPEAT AND PROTEIN KINASE DOMAIN-CONTAINING PROTEIN"/>
    <property type="match status" value="1"/>
</dbReference>
<comment type="pathway">
    <text evidence="1">Protein modification; protein ubiquitination.</text>
</comment>
<accession>A0ABS2YH18</accession>
<evidence type="ECO:0000259" key="5">
    <source>
        <dbReference type="PROSITE" id="PS50225"/>
    </source>
</evidence>
<evidence type="ECO:0000256" key="2">
    <source>
        <dbReference type="ARBA" id="ARBA00022737"/>
    </source>
</evidence>
<evidence type="ECO:0000256" key="1">
    <source>
        <dbReference type="ARBA" id="ARBA00004906"/>
    </source>
</evidence>
<dbReference type="Pfam" id="PF12796">
    <property type="entry name" value="Ank_2"/>
    <property type="match status" value="2"/>
</dbReference>
<dbReference type="Proteomes" id="UP001166093">
    <property type="component" value="Unassembled WGS sequence"/>
</dbReference>
<comment type="caution">
    <text evidence="6">The sequence shown here is derived from an EMBL/GenBank/DDBJ whole genome shotgun (WGS) entry which is preliminary data.</text>
</comment>
<dbReference type="Pfam" id="PF07525">
    <property type="entry name" value="SOCS_box"/>
    <property type="match status" value="1"/>
</dbReference>
<dbReference type="EMBL" id="JAAWVQ010154745">
    <property type="protein sequence ID" value="MBN3286021.1"/>
    <property type="molecule type" value="Genomic_DNA"/>
</dbReference>